<feature type="region of interest" description="Disordered" evidence="1">
    <location>
        <begin position="57"/>
        <end position="76"/>
    </location>
</feature>
<reference evidence="2 3" key="1">
    <citation type="journal article" date="2018" name="PLoS Pathog.">
        <title>Evolution of structural diversity of trichothecenes, a family of toxins produced by plant pathogenic and entomopathogenic fungi.</title>
        <authorList>
            <person name="Proctor R.H."/>
            <person name="McCormick S.P."/>
            <person name="Kim H.S."/>
            <person name="Cardoza R.E."/>
            <person name="Stanley A.M."/>
            <person name="Lindo L."/>
            <person name="Kelly A."/>
            <person name="Brown D.W."/>
            <person name="Lee T."/>
            <person name="Vaughan M.M."/>
            <person name="Alexander N.J."/>
            <person name="Busman M."/>
            <person name="Gutierrez S."/>
        </authorList>
    </citation>
    <scope>NUCLEOTIDE SEQUENCE [LARGE SCALE GENOMIC DNA]</scope>
    <source>
        <strain evidence="2 3">NRRL 3299</strain>
    </source>
</reference>
<feature type="compositionally biased region" description="Acidic residues" evidence="1">
    <location>
        <begin position="226"/>
        <end position="243"/>
    </location>
</feature>
<comment type="caution">
    <text evidence="2">The sequence shown here is derived from an EMBL/GenBank/DDBJ whole genome shotgun (WGS) entry which is preliminary data.</text>
</comment>
<dbReference type="EMBL" id="PXOF01000023">
    <property type="protein sequence ID" value="RGP73855.1"/>
    <property type="molecule type" value="Genomic_DNA"/>
</dbReference>
<evidence type="ECO:0000313" key="3">
    <source>
        <dbReference type="Proteomes" id="UP000266152"/>
    </source>
</evidence>
<gene>
    <name evidence="2" type="ORF">FSPOR_1549</name>
</gene>
<dbReference type="Proteomes" id="UP000266152">
    <property type="component" value="Unassembled WGS sequence"/>
</dbReference>
<feature type="compositionally biased region" description="Polar residues" evidence="1">
    <location>
        <begin position="26"/>
        <end position="35"/>
    </location>
</feature>
<keyword evidence="3" id="KW-1185">Reference proteome</keyword>
<accession>A0A395SPA7</accession>
<feature type="region of interest" description="Disordered" evidence="1">
    <location>
        <begin position="207"/>
        <end position="304"/>
    </location>
</feature>
<dbReference type="AlphaFoldDB" id="A0A395SPA7"/>
<sequence length="553" mass="62247">MTSPRRRSLHLQTVGHSDTESPKTEAISTTDIINDSQERTPKSESLEAPVRLQVAAKPPVKLPNSNPNSNSNRSSCLRDLESHDLSDAQITKRLDLCMREPPTGKRIGNASRTVLQLTGMWPWEFAAGFLPKKWDIGILEDIRRLLRSVCKSARMNGPGPHTKIVQNFLLGCTKKRNARCPHLQHSDVLDAINHFSADFYTRRETITPVSTPPAMRRAEQITVQGSDEESEDDESNDDQDEAIEIPNSQSECEDWTGRNLDDDVGPTGRNEEATVAVKRSRSPSLNTLLEKRPRTTGPSNPYHGTDATIVQYPVPPSNACDDTNVTEVQDAASQTRTIPKQRSKTIANLVDEFEVIETEKRKELDVVTHSLHEVRTSIEDSEANERKIGSDKIEKLCTDVKAYETEREKIMKGMRFVKENHEHMAMSAHDLESSIRKYTIRLEQCDRLIAQANSDVLEELEAIAQNDFNLRAEEKRLKSRGQELLQEVQYSSAVKTLMKLGPSGMATLLAKLETKNVSLVAMAENVMIERAVASLDSFFEDNETYEQRQAAEW</sequence>
<organism evidence="2 3">
    <name type="scientific">Fusarium sporotrichioides</name>
    <dbReference type="NCBI Taxonomy" id="5514"/>
    <lineage>
        <taxon>Eukaryota</taxon>
        <taxon>Fungi</taxon>
        <taxon>Dikarya</taxon>
        <taxon>Ascomycota</taxon>
        <taxon>Pezizomycotina</taxon>
        <taxon>Sordariomycetes</taxon>
        <taxon>Hypocreomycetidae</taxon>
        <taxon>Hypocreales</taxon>
        <taxon>Nectriaceae</taxon>
        <taxon>Fusarium</taxon>
    </lineage>
</organism>
<proteinExistence type="predicted"/>
<feature type="compositionally biased region" description="Low complexity" evidence="1">
    <location>
        <begin position="63"/>
        <end position="75"/>
    </location>
</feature>
<name>A0A395SPA7_FUSSP</name>
<protein>
    <submittedName>
        <fullName evidence="2">Uncharacterized protein</fullName>
    </submittedName>
</protein>
<feature type="compositionally biased region" description="Basic and acidic residues" evidence="1">
    <location>
        <begin position="36"/>
        <end position="45"/>
    </location>
</feature>
<evidence type="ECO:0000313" key="2">
    <source>
        <dbReference type="EMBL" id="RGP73855.1"/>
    </source>
</evidence>
<evidence type="ECO:0000256" key="1">
    <source>
        <dbReference type="SAM" id="MobiDB-lite"/>
    </source>
</evidence>
<feature type="region of interest" description="Disordered" evidence="1">
    <location>
        <begin position="1"/>
        <end position="48"/>
    </location>
</feature>